<evidence type="ECO:0000256" key="5">
    <source>
        <dbReference type="ARBA" id="ARBA00023043"/>
    </source>
</evidence>
<keyword evidence="5" id="KW-0040">ANK repeat</keyword>
<comment type="subcellular location">
    <subcellularLocation>
        <location evidence="1">Nucleus</location>
    </subcellularLocation>
</comment>
<sequence>MSSYDSYRHDLMNKVITYIRDNRPSRAKEFIKKHKLGKYLKNVTNANGGNLLHTCCSFTNSRRFLRYLLRKEVNPLQTDFNGNLPHHYAVHQLLYIEDPHEAQFVYQEFVKPFLNAFPDCLMFKNRFGESTEDLLLQFFHYQNIYQSTDITDESEYINEEQAWNYKLGDVFEDEYERSWGRYENDYFEHSKEWESYDAWANRISSERKRKKESLKYEYSFKKPQKKLHRGNSKTHTPNPVSQPKRKHSERKLTEVEFLRNEKKYKKLLNGNQKEILSFDSFPWPTDNQGICLSYEGVESLHIDNTLENKMLVRKLQRRWHPDKFMQNFGNRLLESDRDHIINQINEIAKALNKINEKLV</sequence>
<proteinExistence type="predicted"/>
<dbReference type="GO" id="GO:0005634">
    <property type="term" value="C:nucleus"/>
    <property type="evidence" value="ECO:0007669"/>
    <property type="project" value="UniProtKB-SubCell"/>
</dbReference>
<dbReference type="OrthoDB" id="412109at2759"/>
<evidence type="ECO:0000256" key="1">
    <source>
        <dbReference type="ARBA" id="ARBA00004123"/>
    </source>
</evidence>
<dbReference type="InterPro" id="IPR038753">
    <property type="entry name" value="NFKBIL1"/>
</dbReference>
<feature type="region of interest" description="Disordered" evidence="9">
    <location>
        <begin position="223"/>
        <end position="249"/>
    </location>
</feature>
<evidence type="ECO:0000313" key="10">
    <source>
        <dbReference type="EMBL" id="KOF77325.1"/>
    </source>
</evidence>
<dbReference type="OMA" id="DEFCETF"/>
<evidence type="ECO:0000256" key="2">
    <source>
        <dbReference type="ARBA" id="ARBA00014259"/>
    </source>
</evidence>
<gene>
    <name evidence="10" type="ORF">OCBIM_22032223mg</name>
</gene>
<accession>A0A0L8GL47</accession>
<evidence type="ECO:0000256" key="8">
    <source>
        <dbReference type="ARBA" id="ARBA00030802"/>
    </source>
</evidence>
<feature type="compositionally biased region" description="Basic residues" evidence="9">
    <location>
        <begin position="223"/>
        <end position="232"/>
    </location>
</feature>
<evidence type="ECO:0000256" key="3">
    <source>
        <dbReference type="ARBA" id="ARBA00022553"/>
    </source>
</evidence>
<evidence type="ECO:0000256" key="6">
    <source>
        <dbReference type="ARBA" id="ARBA00023242"/>
    </source>
</evidence>
<evidence type="ECO:0000256" key="7">
    <source>
        <dbReference type="ARBA" id="ARBA00030621"/>
    </source>
</evidence>
<dbReference type="Gene3D" id="1.25.40.20">
    <property type="entry name" value="Ankyrin repeat-containing domain"/>
    <property type="match status" value="1"/>
</dbReference>
<organism evidence="10">
    <name type="scientific">Octopus bimaculoides</name>
    <name type="common">California two-spotted octopus</name>
    <dbReference type="NCBI Taxonomy" id="37653"/>
    <lineage>
        <taxon>Eukaryota</taxon>
        <taxon>Metazoa</taxon>
        <taxon>Spiralia</taxon>
        <taxon>Lophotrochozoa</taxon>
        <taxon>Mollusca</taxon>
        <taxon>Cephalopoda</taxon>
        <taxon>Coleoidea</taxon>
        <taxon>Octopodiformes</taxon>
        <taxon>Octopoda</taxon>
        <taxon>Incirrata</taxon>
        <taxon>Octopodidae</taxon>
        <taxon>Octopus</taxon>
    </lineage>
</organism>
<evidence type="ECO:0000256" key="9">
    <source>
        <dbReference type="SAM" id="MobiDB-lite"/>
    </source>
</evidence>
<name>A0A0L8GL47_OCTBM</name>
<dbReference type="GO" id="GO:0043124">
    <property type="term" value="P:negative regulation of canonical NF-kappaB signal transduction"/>
    <property type="evidence" value="ECO:0007669"/>
    <property type="project" value="InterPro"/>
</dbReference>
<dbReference type="EMBL" id="KQ421487">
    <property type="protein sequence ID" value="KOF77325.1"/>
    <property type="molecule type" value="Genomic_DNA"/>
</dbReference>
<keyword evidence="6" id="KW-0539">Nucleus</keyword>
<evidence type="ECO:0000256" key="4">
    <source>
        <dbReference type="ARBA" id="ARBA00022737"/>
    </source>
</evidence>
<dbReference type="InterPro" id="IPR036770">
    <property type="entry name" value="Ankyrin_rpt-contain_sf"/>
</dbReference>
<dbReference type="PANTHER" id="PTHR15263">
    <property type="entry name" value="I-KAPPA-B-LIKE PROTEIN IKBL"/>
    <property type="match status" value="1"/>
</dbReference>
<keyword evidence="4" id="KW-0677">Repeat</keyword>
<keyword evidence="3" id="KW-0597">Phosphoprotein</keyword>
<dbReference type="PANTHER" id="PTHR15263:SF1">
    <property type="entry name" value="NF-KAPPA-B INHIBITOR-LIKE PROTEIN 1"/>
    <property type="match status" value="1"/>
</dbReference>
<dbReference type="AlphaFoldDB" id="A0A0L8GL47"/>
<dbReference type="KEGG" id="obi:106876338"/>
<dbReference type="SUPFAM" id="SSF48403">
    <property type="entry name" value="Ankyrin repeat"/>
    <property type="match status" value="1"/>
</dbReference>
<reference evidence="10" key="1">
    <citation type="submission" date="2015-07" db="EMBL/GenBank/DDBJ databases">
        <title>MeaNS - Measles Nucleotide Surveillance Program.</title>
        <authorList>
            <person name="Tran T."/>
            <person name="Druce J."/>
        </authorList>
    </citation>
    <scope>NUCLEOTIDE SEQUENCE</scope>
    <source>
        <strain evidence="10">UCB-OBI-ISO-001</strain>
        <tissue evidence="10">Gonad</tissue>
    </source>
</reference>
<protein>
    <recommendedName>
        <fullName evidence="2">NF-kappa-B inhibitor-like protein 1</fullName>
    </recommendedName>
    <alternativeName>
        <fullName evidence="7">Inhibitor of kappa B-like protein</fullName>
    </alternativeName>
    <alternativeName>
        <fullName evidence="8">Nuclear factor of kappa light polypeptide gene enhancer in B-cells inhibitor-like 1</fullName>
    </alternativeName>
</protein>